<dbReference type="EMBL" id="DS995701">
    <property type="protein sequence ID" value="EEQ28220.1"/>
    <property type="molecule type" value="Genomic_DNA"/>
</dbReference>
<dbReference type="RefSeq" id="XP_002851004.1">
    <property type="nucleotide sequence ID" value="XM_002850958.1"/>
</dbReference>
<dbReference type="Pfam" id="PF13391">
    <property type="entry name" value="HNH_2"/>
    <property type="match status" value="1"/>
</dbReference>
<feature type="compositionally biased region" description="Polar residues" evidence="1">
    <location>
        <begin position="373"/>
        <end position="384"/>
    </location>
</feature>
<organism evidence="3 4">
    <name type="scientific">Arthroderma otae (strain ATCC MYA-4605 / CBS 113480)</name>
    <name type="common">Microsporum canis</name>
    <dbReference type="NCBI Taxonomy" id="554155"/>
    <lineage>
        <taxon>Eukaryota</taxon>
        <taxon>Fungi</taxon>
        <taxon>Dikarya</taxon>
        <taxon>Ascomycota</taxon>
        <taxon>Pezizomycotina</taxon>
        <taxon>Eurotiomycetes</taxon>
        <taxon>Eurotiomycetidae</taxon>
        <taxon>Onygenales</taxon>
        <taxon>Arthrodermataceae</taxon>
        <taxon>Microsporum</taxon>
    </lineage>
</organism>
<evidence type="ECO:0000259" key="2">
    <source>
        <dbReference type="Pfam" id="PF13391"/>
    </source>
</evidence>
<feature type="region of interest" description="Disordered" evidence="1">
    <location>
        <begin position="349"/>
        <end position="384"/>
    </location>
</feature>
<dbReference type="Proteomes" id="UP000002035">
    <property type="component" value="Unassembled WGS sequence"/>
</dbReference>
<dbReference type="VEuPathDB" id="FungiDB:MCYG_01108"/>
<dbReference type="InterPro" id="IPR003615">
    <property type="entry name" value="HNH_nuc"/>
</dbReference>
<gene>
    <name evidence="3" type="ORF">MCYG_01108</name>
</gene>
<feature type="region of interest" description="Disordered" evidence="1">
    <location>
        <begin position="85"/>
        <end position="133"/>
    </location>
</feature>
<dbReference type="GeneID" id="9228465"/>
<reference evidence="4" key="1">
    <citation type="journal article" date="2012" name="MBio">
        <title>Comparative genome analysis of Trichophyton rubrum and related dermatophytes reveals candidate genes involved in infection.</title>
        <authorList>
            <person name="Martinez D.A."/>
            <person name="Oliver B.G."/>
            <person name="Graeser Y."/>
            <person name="Goldberg J.M."/>
            <person name="Li W."/>
            <person name="Martinez-Rossi N.M."/>
            <person name="Monod M."/>
            <person name="Shelest E."/>
            <person name="Barton R.C."/>
            <person name="Birch E."/>
            <person name="Brakhage A.A."/>
            <person name="Chen Z."/>
            <person name="Gurr S.J."/>
            <person name="Heiman D."/>
            <person name="Heitman J."/>
            <person name="Kosti I."/>
            <person name="Rossi A."/>
            <person name="Saif S."/>
            <person name="Samalova M."/>
            <person name="Saunders C.W."/>
            <person name="Shea T."/>
            <person name="Summerbell R.C."/>
            <person name="Xu J."/>
            <person name="Young S."/>
            <person name="Zeng Q."/>
            <person name="Birren B.W."/>
            <person name="Cuomo C.A."/>
            <person name="White T.C."/>
        </authorList>
    </citation>
    <scope>NUCLEOTIDE SEQUENCE [LARGE SCALE GENOMIC DNA]</scope>
    <source>
        <strain evidence="4">ATCC MYA-4605 / CBS 113480</strain>
    </source>
</reference>
<dbReference type="OrthoDB" id="5416097at2759"/>
<dbReference type="AlphaFoldDB" id="C5FEI6"/>
<evidence type="ECO:0000256" key="1">
    <source>
        <dbReference type="SAM" id="MobiDB-lite"/>
    </source>
</evidence>
<proteinExistence type="predicted"/>
<name>C5FEI6_ARTOC</name>
<protein>
    <recommendedName>
        <fullName evidence="2">HNH nuclease domain-containing protein</fullName>
    </recommendedName>
</protein>
<sequence length="384" mass="43809">MDSQTPHILETELLNAERVELLNELDKLFQEEPISREVWAFFWVSDIDKLKEIVSKLRTEPDLAGHYEKSVEETTIVKHWAQKSRQASALSTPTSSQTPLPAGSPANRPGGLKRKLEDETIKGRSKTEADKCRKRDGEECVITKAGTPVEIAHIFPFSMRHLQSPEELVRRYNFWKTLRLFWPEEKVNAWFQAIGATTETTRNLLSFAPHTHSYHGRAYFGLKPVEMNEDQTQLTLQFYWLPWASKPQRVRLTTRPDVPSIRDGREVGSERSGKVKLFDVYSNKPIFSGDVIVMKTADPEEWPLPDLALLEMQWVLNVVAAISAGSEPVDLDYSDYDSPDMSMAYTFEDLSESSLSPPRCLKSPKLESEHLDSTVQQPLITPYS</sequence>
<feature type="domain" description="HNH nuclease" evidence="2">
    <location>
        <begin position="140"/>
        <end position="222"/>
    </location>
</feature>
<accession>C5FEI6</accession>
<feature type="compositionally biased region" description="Polar residues" evidence="1">
    <location>
        <begin position="85"/>
        <end position="99"/>
    </location>
</feature>
<dbReference type="HOGENOM" id="CLU_039755_3_0_1"/>
<evidence type="ECO:0000313" key="4">
    <source>
        <dbReference type="Proteomes" id="UP000002035"/>
    </source>
</evidence>
<feature type="compositionally biased region" description="Basic and acidic residues" evidence="1">
    <location>
        <begin position="114"/>
        <end position="133"/>
    </location>
</feature>
<evidence type="ECO:0000313" key="3">
    <source>
        <dbReference type="EMBL" id="EEQ28220.1"/>
    </source>
</evidence>
<keyword evidence="4" id="KW-1185">Reference proteome</keyword>
<dbReference type="eggNOG" id="ENOG502S620">
    <property type="taxonomic scope" value="Eukaryota"/>
</dbReference>
<dbReference type="OMA" id="EMNEDQT"/>